<organism evidence="1 2">
    <name type="scientific">Absidia repens</name>
    <dbReference type="NCBI Taxonomy" id="90262"/>
    <lineage>
        <taxon>Eukaryota</taxon>
        <taxon>Fungi</taxon>
        <taxon>Fungi incertae sedis</taxon>
        <taxon>Mucoromycota</taxon>
        <taxon>Mucoromycotina</taxon>
        <taxon>Mucoromycetes</taxon>
        <taxon>Mucorales</taxon>
        <taxon>Cunninghamellaceae</taxon>
        <taxon>Absidia</taxon>
    </lineage>
</organism>
<sequence>MWIRCFCCIGFAGIVLGLLLLASLVALFKIPTVDYNGLADDPTGAPRFKVDDALAATAFEINLGFKLGIINPNIESAHFESLKATAYYPTAPKQPVGGGQVNNLSINPYSITNFTFPFHVQYNPNNETAGMLQDIVDRCGISGFPARDITVLYDLTPTVKLFGFFPLSLTIRRQANIPCPIDSGLFHVGS</sequence>
<accession>A0A1X2IBI5</accession>
<comment type="caution">
    <text evidence="1">The sequence shown here is derived from an EMBL/GenBank/DDBJ whole genome shotgun (WGS) entry which is preliminary data.</text>
</comment>
<dbReference type="Proteomes" id="UP000193560">
    <property type="component" value="Unassembled WGS sequence"/>
</dbReference>
<reference evidence="1 2" key="1">
    <citation type="submission" date="2016-07" db="EMBL/GenBank/DDBJ databases">
        <title>Pervasive Adenine N6-methylation of Active Genes in Fungi.</title>
        <authorList>
            <consortium name="DOE Joint Genome Institute"/>
            <person name="Mondo S.J."/>
            <person name="Dannebaum R.O."/>
            <person name="Kuo R.C."/>
            <person name="Labutti K."/>
            <person name="Haridas S."/>
            <person name="Kuo A."/>
            <person name="Salamov A."/>
            <person name="Ahrendt S.R."/>
            <person name="Lipzen A."/>
            <person name="Sullivan W."/>
            <person name="Andreopoulos W.B."/>
            <person name="Clum A."/>
            <person name="Lindquist E."/>
            <person name="Daum C."/>
            <person name="Ramamoorthy G.K."/>
            <person name="Gryganskyi A."/>
            <person name="Culley D."/>
            <person name="Magnuson J.K."/>
            <person name="James T.Y."/>
            <person name="O'Malley M.A."/>
            <person name="Stajich J.E."/>
            <person name="Spatafora J.W."/>
            <person name="Visel A."/>
            <person name="Grigoriev I.V."/>
        </authorList>
    </citation>
    <scope>NUCLEOTIDE SEQUENCE [LARGE SCALE GENOMIC DNA]</scope>
    <source>
        <strain evidence="1 2">NRRL 1336</strain>
    </source>
</reference>
<evidence type="ECO:0000313" key="2">
    <source>
        <dbReference type="Proteomes" id="UP000193560"/>
    </source>
</evidence>
<evidence type="ECO:0008006" key="3">
    <source>
        <dbReference type="Google" id="ProtNLM"/>
    </source>
</evidence>
<dbReference type="OrthoDB" id="20273at2759"/>
<dbReference type="STRING" id="90262.A0A1X2IBI5"/>
<keyword evidence="2" id="KW-1185">Reference proteome</keyword>
<proteinExistence type="predicted"/>
<name>A0A1X2IBI5_9FUNG</name>
<dbReference type="AlphaFoldDB" id="A0A1X2IBI5"/>
<evidence type="ECO:0000313" key="1">
    <source>
        <dbReference type="EMBL" id="ORZ13466.1"/>
    </source>
</evidence>
<protein>
    <recommendedName>
        <fullName evidence="3">Late embryogenesis abundant protein LEA-2 subgroup domain-containing protein</fullName>
    </recommendedName>
</protein>
<dbReference type="EMBL" id="MCGE01000016">
    <property type="protein sequence ID" value="ORZ13466.1"/>
    <property type="molecule type" value="Genomic_DNA"/>
</dbReference>
<dbReference type="SUPFAM" id="SSF117070">
    <property type="entry name" value="LEA14-like"/>
    <property type="match status" value="1"/>
</dbReference>
<gene>
    <name evidence="1" type="ORF">BCR42DRAFT_418372</name>
</gene>